<feature type="domain" description="Xylanolytic transcriptional activator regulatory" evidence="3">
    <location>
        <begin position="282"/>
        <end position="359"/>
    </location>
</feature>
<proteinExistence type="predicted"/>
<dbReference type="RefSeq" id="XP_020122159.1">
    <property type="nucleotide sequence ID" value="XM_020265035.1"/>
</dbReference>
<organism evidence="4 5">
    <name type="scientific">Talaromyces atroroseus</name>
    <dbReference type="NCBI Taxonomy" id="1441469"/>
    <lineage>
        <taxon>Eukaryota</taxon>
        <taxon>Fungi</taxon>
        <taxon>Dikarya</taxon>
        <taxon>Ascomycota</taxon>
        <taxon>Pezizomycotina</taxon>
        <taxon>Eurotiomycetes</taxon>
        <taxon>Eurotiomycetidae</taxon>
        <taxon>Eurotiales</taxon>
        <taxon>Trichocomaceae</taxon>
        <taxon>Talaromyces</taxon>
        <taxon>Talaromyces sect. Trachyspermi</taxon>
    </lineage>
</organism>
<dbReference type="GO" id="GO:0003677">
    <property type="term" value="F:DNA binding"/>
    <property type="evidence" value="ECO:0007669"/>
    <property type="project" value="InterPro"/>
</dbReference>
<protein>
    <recommendedName>
        <fullName evidence="3">Xylanolytic transcriptional activator regulatory domain-containing protein</fullName>
    </recommendedName>
</protein>
<dbReference type="GeneID" id="31002693"/>
<dbReference type="STRING" id="1441469.A0A225AXI1"/>
<gene>
    <name evidence="4" type="ORF">UA08_02938</name>
</gene>
<sequence length="597" mass="67953">MYRRPKETRHVTLFPKRVIHIPSIRTQVAHKDNLHQYSSDRRWPNPDDGNDVVKPAALPSTENRISSHQNQISPPWDSQTSEPKDRDDVLEEERNALELADAALGQPQRVGRVPFYTGHDLGPTSALNICVPDKSLSRHLLIPPGTSTILSDEDREYLQKKGVYKIPENEVCNSLLRAYFTHVHPIIPVIEPDVILNHHTAGRLREFNLLLLWCIFFVGANFISPEIYELEGYGSRKEMKAAMYSRAICLYNNGGERDQIVLLQASLLMGFWHSEVDEHTQPWYWIGVAVSLCQMLGLHRDPDSSKYNSSITDRQRRLWRRLWWTCFSRDRWLSLTLGRPLRIDLKDCDMPMPTPDDLLSDIQGIPQYSSASYLPSNLARLSTYWITYIELSRLLGTVLIMNYQTQRPTPMLQQGLDLNSQENWNYRMSLRADAAASRTNVIIESIVQDGLLDFAGPMTPPLLVPAMQMHLLRCKAAGSLPKRLQLNKLYTCLMVLSELQKTYTVASIYRGVFARAIHQIFPEFATSTILARSLGDFTSSTGTADLSTEAVPMPAEAELDTEAADDLINMLFNDEASIFNFLDMNQVTENFSYYGSA</sequence>
<dbReference type="SMART" id="SM00906">
    <property type="entry name" value="Fungal_trans"/>
    <property type="match status" value="1"/>
</dbReference>
<accession>A0A225AXI1</accession>
<name>A0A225AXI1_TALAT</name>
<evidence type="ECO:0000259" key="3">
    <source>
        <dbReference type="SMART" id="SM00906"/>
    </source>
</evidence>
<dbReference type="InterPro" id="IPR007219">
    <property type="entry name" value="XnlR_reg_dom"/>
</dbReference>
<dbReference type="GO" id="GO:0008270">
    <property type="term" value="F:zinc ion binding"/>
    <property type="evidence" value="ECO:0007669"/>
    <property type="project" value="InterPro"/>
</dbReference>
<dbReference type="PANTHER" id="PTHR47425">
    <property type="entry name" value="FARB-RELATED"/>
    <property type="match status" value="1"/>
</dbReference>
<dbReference type="PANTHER" id="PTHR47425:SF3">
    <property type="entry name" value="ZN(II)2CYS6 TRANSCRIPTION FACTOR (EUROFUNG)"/>
    <property type="match status" value="1"/>
</dbReference>
<dbReference type="GO" id="GO:0006351">
    <property type="term" value="P:DNA-templated transcription"/>
    <property type="evidence" value="ECO:0007669"/>
    <property type="project" value="InterPro"/>
</dbReference>
<keyword evidence="5" id="KW-1185">Reference proteome</keyword>
<dbReference type="EMBL" id="LFMY01000003">
    <property type="protein sequence ID" value="OKL62038.1"/>
    <property type="molecule type" value="Genomic_DNA"/>
</dbReference>
<feature type="region of interest" description="Disordered" evidence="2">
    <location>
        <begin position="61"/>
        <end position="89"/>
    </location>
</feature>
<evidence type="ECO:0000313" key="5">
    <source>
        <dbReference type="Proteomes" id="UP000214365"/>
    </source>
</evidence>
<evidence type="ECO:0000256" key="1">
    <source>
        <dbReference type="ARBA" id="ARBA00023242"/>
    </source>
</evidence>
<dbReference type="Proteomes" id="UP000214365">
    <property type="component" value="Unassembled WGS sequence"/>
</dbReference>
<dbReference type="Pfam" id="PF04082">
    <property type="entry name" value="Fungal_trans"/>
    <property type="match status" value="1"/>
</dbReference>
<evidence type="ECO:0000313" key="4">
    <source>
        <dbReference type="EMBL" id="OKL62038.1"/>
    </source>
</evidence>
<dbReference type="InterPro" id="IPR052761">
    <property type="entry name" value="Fungal_Detox/Toxin_TFs"/>
</dbReference>
<reference evidence="4 5" key="1">
    <citation type="submission" date="2015-06" db="EMBL/GenBank/DDBJ databases">
        <title>Talaromyces atroroseus IBT 11181 draft genome.</title>
        <authorList>
            <person name="Rasmussen K.B."/>
            <person name="Rasmussen S."/>
            <person name="Petersen B."/>
            <person name="Sicheritz-Ponten T."/>
            <person name="Mortensen U.H."/>
            <person name="Thrane U."/>
        </authorList>
    </citation>
    <scope>NUCLEOTIDE SEQUENCE [LARGE SCALE GENOMIC DNA]</scope>
    <source>
        <strain evidence="4 5">IBT 11181</strain>
    </source>
</reference>
<dbReference type="AlphaFoldDB" id="A0A225AXI1"/>
<keyword evidence="1" id="KW-0539">Nucleus</keyword>
<comment type="caution">
    <text evidence="4">The sequence shown here is derived from an EMBL/GenBank/DDBJ whole genome shotgun (WGS) entry which is preliminary data.</text>
</comment>
<dbReference type="CDD" id="cd12148">
    <property type="entry name" value="fungal_TF_MHR"/>
    <property type="match status" value="1"/>
</dbReference>
<feature type="region of interest" description="Disordered" evidence="2">
    <location>
        <begin position="37"/>
        <end position="56"/>
    </location>
</feature>
<evidence type="ECO:0000256" key="2">
    <source>
        <dbReference type="SAM" id="MobiDB-lite"/>
    </source>
</evidence>
<feature type="compositionally biased region" description="Polar residues" evidence="2">
    <location>
        <begin position="61"/>
        <end position="81"/>
    </location>
</feature>
<dbReference type="OrthoDB" id="4161332at2759"/>